<evidence type="ECO:0000313" key="9">
    <source>
        <dbReference type="EMBL" id="RPE93611.1"/>
    </source>
</evidence>
<name>A0AAE7C195_9PAST</name>
<keyword evidence="3 6" id="KW-0812">Transmembrane</keyword>
<keyword evidence="5 6" id="KW-0472">Membrane</keyword>
<organism evidence="8 11">
    <name type="scientific">Frederiksenia canicola</name>
    <dbReference type="NCBI Taxonomy" id="123824"/>
    <lineage>
        <taxon>Bacteria</taxon>
        <taxon>Pseudomonadati</taxon>
        <taxon>Pseudomonadota</taxon>
        <taxon>Gammaproteobacteria</taxon>
        <taxon>Pasteurellales</taxon>
        <taxon>Pasteurellaceae</taxon>
        <taxon>Frederiksenia</taxon>
    </lineage>
</organism>
<reference evidence="8 11" key="1">
    <citation type="submission" date="2016-03" db="EMBL/GenBank/DDBJ databases">
        <authorList>
            <person name="Hansen M.J."/>
            <person name="Bojesen A.M."/>
            <person name="Planet P."/>
        </authorList>
    </citation>
    <scope>NUCLEOTIDE SEQUENCE [LARGE SCALE GENOMIC DNA]</scope>
    <source>
        <strain evidence="8 11">HPA 21</strain>
    </source>
</reference>
<evidence type="ECO:0000256" key="4">
    <source>
        <dbReference type="ARBA" id="ARBA00022989"/>
    </source>
</evidence>
<evidence type="ECO:0000313" key="10">
    <source>
        <dbReference type="Proteomes" id="UP000276901"/>
    </source>
</evidence>
<dbReference type="SUPFAM" id="SSF160355">
    <property type="entry name" value="Bacterial polysaccharide co-polymerase-like"/>
    <property type="match status" value="1"/>
</dbReference>
<sequence>MINEKIENKYQSDEIDLVELIKVLWDKKWWIVLSAFFCAAIAGIYAFTVKEQWTSKAEVVKPMAEDLGSYFSIRKEYARILGQEFDIESSFNVIYDKFILYLNSLDERERFFLKSNYYQNIVAGKDDKQKLEFLNEILINDVKVIKPDSKKNPKQLGVTVQFTAEDQVSAQRVLSEYLNYINKYTYALEIKDFLIYFNELIKDLKYEQSKFERDLNIQRNIKLENLSNAVEVAKVAGIKEYSKPLDSNNNIVQNIALSDTKIPLSDSKLSDSPYLFMLGEKYLQAQFDVIDKSNIVYPPRYYEIRFLLSELEPLLEKAQNEDVMVFRYLSSPSVPVTQDWPKRLIILLIGAILGCFLSIVVILFKRVLVKNEKY</sequence>
<dbReference type="GO" id="GO:0004713">
    <property type="term" value="F:protein tyrosine kinase activity"/>
    <property type="evidence" value="ECO:0007669"/>
    <property type="project" value="TreeGrafter"/>
</dbReference>
<dbReference type="PANTHER" id="PTHR32309:SF13">
    <property type="entry name" value="FERRIC ENTEROBACTIN TRANSPORT PROTEIN FEPE"/>
    <property type="match status" value="1"/>
</dbReference>
<dbReference type="InterPro" id="IPR050445">
    <property type="entry name" value="Bact_polysacc_biosynth/exp"/>
</dbReference>
<feature type="transmembrane region" description="Helical" evidence="6">
    <location>
        <begin position="344"/>
        <end position="364"/>
    </location>
</feature>
<reference evidence="9 10" key="2">
    <citation type="submission" date="2018-11" db="EMBL/GenBank/DDBJ databases">
        <title>Genomic Encyclopedia of Type Strains, Phase IV (KMG-IV): sequencing the most valuable type-strain genomes for metagenomic binning, comparative biology and taxonomic classification.</title>
        <authorList>
            <person name="Goeker M."/>
        </authorList>
    </citation>
    <scope>NUCLEOTIDE SEQUENCE [LARGE SCALE GENOMIC DNA]</scope>
    <source>
        <strain evidence="9 10">DSM 25797</strain>
    </source>
</reference>
<dbReference type="Proteomes" id="UP000276901">
    <property type="component" value="Unassembled WGS sequence"/>
</dbReference>
<feature type="transmembrane region" description="Helical" evidence="6">
    <location>
        <begin position="29"/>
        <end position="47"/>
    </location>
</feature>
<evidence type="ECO:0000313" key="8">
    <source>
        <dbReference type="EMBL" id="QIM64081.1"/>
    </source>
</evidence>
<dbReference type="PANTHER" id="PTHR32309">
    <property type="entry name" value="TYROSINE-PROTEIN KINASE"/>
    <property type="match status" value="1"/>
</dbReference>
<dbReference type="InterPro" id="IPR003856">
    <property type="entry name" value="LPS_length_determ_N"/>
</dbReference>
<keyword evidence="4 6" id="KW-1133">Transmembrane helix</keyword>
<dbReference type="Gene3D" id="3.30.1890.10">
    <property type="entry name" value="FepE-like"/>
    <property type="match status" value="1"/>
</dbReference>
<evidence type="ECO:0000256" key="5">
    <source>
        <dbReference type="ARBA" id="ARBA00023136"/>
    </source>
</evidence>
<dbReference type="EMBL" id="CP015029">
    <property type="protein sequence ID" value="QIM64081.1"/>
    <property type="molecule type" value="Genomic_DNA"/>
</dbReference>
<dbReference type="RefSeq" id="WP_123956768.1">
    <property type="nucleotide sequence ID" value="NZ_CP015029.1"/>
</dbReference>
<evidence type="ECO:0000313" key="11">
    <source>
        <dbReference type="Proteomes" id="UP000502287"/>
    </source>
</evidence>
<accession>A0AAE7C195</accession>
<evidence type="ECO:0000256" key="6">
    <source>
        <dbReference type="SAM" id="Phobius"/>
    </source>
</evidence>
<evidence type="ECO:0000259" key="7">
    <source>
        <dbReference type="Pfam" id="PF02706"/>
    </source>
</evidence>
<evidence type="ECO:0000256" key="3">
    <source>
        <dbReference type="ARBA" id="ARBA00022692"/>
    </source>
</evidence>
<dbReference type="Pfam" id="PF02706">
    <property type="entry name" value="Wzz"/>
    <property type="match status" value="1"/>
</dbReference>
<dbReference type="Proteomes" id="UP000502287">
    <property type="component" value="Chromosome"/>
</dbReference>
<comment type="subcellular location">
    <subcellularLocation>
        <location evidence="1">Cell membrane</location>
        <topology evidence="1">Multi-pass membrane protein</topology>
    </subcellularLocation>
</comment>
<dbReference type="AlphaFoldDB" id="A0AAE7C195"/>
<feature type="domain" description="Polysaccharide chain length determinant N-terminal" evidence="7">
    <location>
        <begin position="13"/>
        <end position="110"/>
    </location>
</feature>
<dbReference type="KEGG" id="fcl:A4G17_00760"/>
<keyword evidence="2" id="KW-1003">Cell membrane</keyword>
<evidence type="ECO:0000256" key="1">
    <source>
        <dbReference type="ARBA" id="ARBA00004651"/>
    </source>
</evidence>
<protein>
    <submittedName>
        <fullName evidence="9">Chain length determinant protein (Polysaccharide antigen chain regulator)</fullName>
    </submittedName>
    <submittedName>
        <fullName evidence="8">Chain length determination protein</fullName>
    </submittedName>
</protein>
<keyword evidence="10" id="KW-1185">Reference proteome</keyword>
<dbReference type="GO" id="GO:0005886">
    <property type="term" value="C:plasma membrane"/>
    <property type="evidence" value="ECO:0007669"/>
    <property type="project" value="UniProtKB-SubCell"/>
</dbReference>
<gene>
    <name evidence="8" type="ORF">A4G17_00760</name>
    <name evidence="9" type="ORF">EDC49_1123</name>
</gene>
<dbReference type="EMBL" id="RKQT01000002">
    <property type="protein sequence ID" value="RPE93611.1"/>
    <property type="molecule type" value="Genomic_DNA"/>
</dbReference>
<evidence type="ECO:0000256" key="2">
    <source>
        <dbReference type="ARBA" id="ARBA00022475"/>
    </source>
</evidence>
<proteinExistence type="predicted"/>